<dbReference type="PANTHER" id="PTHR30461:SF26">
    <property type="entry name" value="RESOLVASE HOMOLOG YNEB"/>
    <property type="match status" value="1"/>
</dbReference>
<accession>A0A917WWB2</accession>
<comment type="similarity">
    <text evidence="1">Belongs to the site-specific recombinase resolvase family.</text>
</comment>
<keyword evidence="9" id="KW-1185">Reference proteome</keyword>
<evidence type="ECO:0000256" key="5">
    <source>
        <dbReference type="PIRSR" id="PIRSR606118-50"/>
    </source>
</evidence>
<dbReference type="PROSITE" id="PS00397">
    <property type="entry name" value="RECOMBINASES_1"/>
    <property type="match status" value="1"/>
</dbReference>
<proteinExistence type="inferred from homology"/>
<protein>
    <submittedName>
        <fullName evidence="8">Resolvase</fullName>
    </submittedName>
</protein>
<evidence type="ECO:0000256" key="2">
    <source>
        <dbReference type="ARBA" id="ARBA00022908"/>
    </source>
</evidence>
<keyword evidence="2" id="KW-0229">DNA integration</keyword>
<keyword evidence="4" id="KW-0233">DNA recombination</keyword>
<evidence type="ECO:0000256" key="4">
    <source>
        <dbReference type="ARBA" id="ARBA00023172"/>
    </source>
</evidence>
<evidence type="ECO:0000256" key="3">
    <source>
        <dbReference type="ARBA" id="ARBA00023125"/>
    </source>
</evidence>
<dbReference type="EMBL" id="BMLG01000011">
    <property type="protein sequence ID" value="GGM34474.1"/>
    <property type="molecule type" value="Genomic_DNA"/>
</dbReference>
<dbReference type="SUPFAM" id="SSF53041">
    <property type="entry name" value="Resolvase-like"/>
    <property type="match status" value="1"/>
</dbReference>
<dbReference type="PROSITE" id="PS00398">
    <property type="entry name" value="RECOMBINASES_2"/>
    <property type="match status" value="1"/>
</dbReference>
<evidence type="ECO:0000256" key="1">
    <source>
        <dbReference type="ARBA" id="ARBA00009913"/>
    </source>
</evidence>
<reference evidence="8" key="2">
    <citation type="submission" date="2020-09" db="EMBL/GenBank/DDBJ databases">
        <authorList>
            <person name="Sun Q."/>
            <person name="Zhou Y."/>
        </authorList>
    </citation>
    <scope>NUCLEOTIDE SEQUENCE</scope>
    <source>
        <strain evidence="8">CGMCC 1.6333</strain>
    </source>
</reference>
<organism evidence="8 9">
    <name type="scientific">Paraliobacillus quinghaiensis</name>
    <dbReference type="NCBI Taxonomy" id="470815"/>
    <lineage>
        <taxon>Bacteria</taxon>
        <taxon>Bacillati</taxon>
        <taxon>Bacillota</taxon>
        <taxon>Bacilli</taxon>
        <taxon>Bacillales</taxon>
        <taxon>Bacillaceae</taxon>
        <taxon>Paraliobacillus</taxon>
    </lineage>
</organism>
<dbReference type="AlphaFoldDB" id="A0A917WWB2"/>
<evidence type="ECO:0000313" key="8">
    <source>
        <dbReference type="EMBL" id="GGM34474.1"/>
    </source>
</evidence>
<gene>
    <name evidence="8" type="primary">tnpR</name>
    <name evidence="8" type="ORF">GCM10011351_20550</name>
</gene>
<keyword evidence="3" id="KW-0238">DNA-binding</keyword>
<dbReference type="PANTHER" id="PTHR30461">
    <property type="entry name" value="DNA-INVERTASE FROM LAMBDOID PROPHAGE"/>
    <property type="match status" value="1"/>
</dbReference>
<reference evidence="8" key="1">
    <citation type="journal article" date="2014" name="Int. J. Syst. Evol. Microbiol.">
        <title>Complete genome sequence of Corynebacterium casei LMG S-19264T (=DSM 44701T), isolated from a smear-ripened cheese.</title>
        <authorList>
            <consortium name="US DOE Joint Genome Institute (JGI-PGF)"/>
            <person name="Walter F."/>
            <person name="Albersmeier A."/>
            <person name="Kalinowski J."/>
            <person name="Ruckert C."/>
        </authorList>
    </citation>
    <scope>NUCLEOTIDE SEQUENCE</scope>
    <source>
        <strain evidence="8">CGMCC 1.6333</strain>
    </source>
</reference>
<dbReference type="InterPro" id="IPR036162">
    <property type="entry name" value="Resolvase-like_N_sf"/>
</dbReference>
<sequence length="220" mass="25158">MTTGKTFAYIRVSSKEQNEARQVNTMQDLGVHERDIFTDKLSGKNTDRPQYQALKAVLREGDTVIFDSITRMSRNMNDIKAEYKYFIDNGISLQFVHEPMLNTHATAGVTKNEDVLQRAISDIILTLLSAFAEKERTDIRERQAEGIAAAKRKGKRLGHPTLTYYTLTLNQKELFNEQYKRWKGGKQTATRTMDNVGMKKTTFYKVVSEYESLIGGDFGH</sequence>
<dbReference type="InterPro" id="IPR006118">
    <property type="entry name" value="Recombinase_CS"/>
</dbReference>
<dbReference type="Pfam" id="PF00239">
    <property type="entry name" value="Resolvase"/>
    <property type="match status" value="1"/>
</dbReference>
<dbReference type="CDD" id="cd03768">
    <property type="entry name" value="SR_ResInv"/>
    <property type="match status" value="1"/>
</dbReference>
<dbReference type="SMART" id="SM00857">
    <property type="entry name" value="Resolvase"/>
    <property type="match status" value="1"/>
</dbReference>
<dbReference type="GO" id="GO:0003677">
    <property type="term" value="F:DNA binding"/>
    <property type="evidence" value="ECO:0007669"/>
    <property type="project" value="UniProtKB-KW"/>
</dbReference>
<comment type="caution">
    <text evidence="8">The sequence shown here is derived from an EMBL/GenBank/DDBJ whole genome shotgun (WGS) entry which is preliminary data.</text>
</comment>
<dbReference type="RefSeq" id="WP_117155486.1">
    <property type="nucleotide sequence ID" value="NZ_BMLG01000011.1"/>
</dbReference>
<evidence type="ECO:0000256" key="6">
    <source>
        <dbReference type="PROSITE-ProRule" id="PRU10137"/>
    </source>
</evidence>
<dbReference type="InterPro" id="IPR006119">
    <property type="entry name" value="Resolv_N"/>
</dbReference>
<dbReference type="GO" id="GO:0000150">
    <property type="term" value="F:DNA strand exchange activity"/>
    <property type="evidence" value="ECO:0007669"/>
    <property type="project" value="InterPro"/>
</dbReference>
<dbReference type="Gene3D" id="3.40.50.1390">
    <property type="entry name" value="Resolvase, N-terminal catalytic domain"/>
    <property type="match status" value="1"/>
</dbReference>
<dbReference type="GO" id="GO:0015074">
    <property type="term" value="P:DNA integration"/>
    <property type="evidence" value="ECO:0007669"/>
    <property type="project" value="UniProtKB-KW"/>
</dbReference>
<name>A0A917WWB2_9BACI</name>
<feature type="active site" description="O-(5'-phospho-DNA)-serine intermediate" evidence="5 6">
    <location>
        <position position="13"/>
    </location>
</feature>
<dbReference type="OrthoDB" id="9797501at2"/>
<dbReference type="Proteomes" id="UP000618460">
    <property type="component" value="Unassembled WGS sequence"/>
</dbReference>
<evidence type="ECO:0000313" key="9">
    <source>
        <dbReference type="Proteomes" id="UP000618460"/>
    </source>
</evidence>
<feature type="domain" description="Resolvase/invertase-type recombinase catalytic" evidence="7">
    <location>
        <begin position="5"/>
        <end position="154"/>
    </location>
</feature>
<dbReference type="PROSITE" id="PS51736">
    <property type="entry name" value="RECOMBINASES_3"/>
    <property type="match status" value="1"/>
</dbReference>
<evidence type="ECO:0000259" key="7">
    <source>
        <dbReference type="PROSITE" id="PS51736"/>
    </source>
</evidence>
<dbReference type="InterPro" id="IPR050639">
    <property type="entry name" value="SSR_resolvase"/>
</dbReference>